<accession>A0A6J2X1Q1</accession>
<organism evidence="3 4">
    <name type="scientific">Sitophilus oryzae</name>
    <name type="common">Rice weevil</name>
    <name type="synonym">Curculio oryzae</name>
    <dbReference type="NCBI Taxonomy" id="7048"/>
    <lineage>
        <taxon>Eukaryota</taxon>
        <taxon>Metazoa</taxon>
        <taxon>Ecdysozoa</taxon>
        <taxon>Arthropoda</taxon>
        <taxon>Hexapoda</taxon>
        <taxon>Insecta</taxon>
        <taxon>Pterygota</taxon>
        <taxon>Neoptera</taxon>
        <taxon>Endopterygota</taxon>
        <taxon>Coleoptera</taxon>
        <taxon>Polyphaga</taxon>
        <taxon>Cucujiformia</taxon>
        <taxon>Curculionidae</taxon>
        <taxon>Dryophthorinae</taxon>
        <taxon>Sitophilus</taxon>
    </lineage>
</organism>
<dbReference type="Gene3D" id="3.40.50.150">
    <property type="entry name" value="Vaccinia Virus protein VP39"/>
    <property type="match status" value="1"/>
</dbReference>
<feature type="chain" id="PRO_5026846759" evidence="2">
    <location>
        <begin position="21"/>
        <end position="224"/>
    </location>
</feature>
<sequence length="224" mass="25627">MSNVILMMILLKSLMNSNMCKKINYPSAERNKFYILEVLQKHIDPKIPGKLLEIASGTGQQCVYFASKFPKILFQPSEIEDQMFDSIKAYAVEAISKNVKNPVKIDVNTDPCQWGIDFDYDYVLNVNMFHVTPISCSIGFFKNCSKILKSNGLLFTYGPYANNGVLTPQSNIDFDKHIRQRDPNCGVRDIQDLRHYANECGIILQIIYDLPANNKCLVWKKEVK</sequence>
<dbReference type="FunCoup" id="A0A6J2X1Q1">
    <property type="interactions" value="146"/>
</dbReference>
<proteinExistence type="inferred from homology"/>
<feature type="signal peptide" evidence="2">
    <location>
        <begin position="1"/>
        <end position="20"/>
    </location>
</feature>
<dbReference type="SUPFAM" id="SSF53335">
    <property type="entry name" value="S-adenosyl-L-methionine-dependent methyltransferases"/>
    <property type="match status" value="1"/>
</dbReference>
<keyword evidence="2" id="KW-0732">Signal</keyword>
<name>A0A6J2X1Q1_SITOR</name>
<evidence type="ECO:0000313" key="3">
    <source>
        <dbReference type="Proteomes" id="UP000504635"/>
    </source>
</evidence>
<dbReference type="GeneID" id="115874156"/>
<dbReference type="InterPro" id="IPR029063">
    <property type="entry name" value="SAM-dependent_MTases_sf"/>
</dbReference>
<evidence type="ECO:0000256" key="1">
    <source>
        <dbReference type="ARBA" id="ARBA00008308"/>
    </source>
</evidence>
<protein>
    <submittedName>
        <fullName evidence="4">Methyltransferase-like 26 isoform X1</fullName>
    </submittedName>
</protein>
<dbReference type="OrthoDB" id="10258744at2759"/>
<dbReference type="RefSeq" id="XP_030745118.1">
    <property type="nucleotide sequence ID" value="XM_030889258.1"/>
</dbReference>
<keyword evidence="3" id="KW-1185">Reference proteome</keyword>
<comment type="similarity">
    <text evidence="1">Belongs to the UPF0585 family.</text>
</comment>
<reference evidence="4" key="1">
    <citation type="submission" date="2025-08" db="UniProtKB">
        <authorList>
            <consortium name="RefSeq"/>
        </authorList>
    </citation>
    <scope>IDENTIFICATION</scope>
    <source>
        <tissue evidence="4">Gonads</tissue>
    </source>
</reference>
<gene>
    <name evidence="4" type="primary">LOC115874156</name>
</gene>
<dbReference type="InterPro" id="IPR010342">
    <property type="entry name" value="DUF938"/>
</dbReference>
<dbReference type="PANTHER" id="PTHR20974:SF0">
    <property type="entry name" value="UPF0585 PROTEIN CG18661"/>
    <property type="match status" value="1"/>
</dbReference>
<dbReference type="Pfam" id="PF06080">
    <property type="entry name" value="DUF938"/>
    <property type="match status" value="1"/>
</dbReference>
<dbReference type="InParanoid" id="A0A6J2X1Q1"/>
<dbReference type="Proteomes" id="UP000504635">
    <property type="component" value="Unplaced"/>
</dbReference>
<evidence type="ECO:0000256" key="2">
    <source>
        <dbReference type="SAM" id="SignalP"/>
    </source>
</evidence>
<dbReference type="PANTHER" id="PTHR20974">
    <property type="entry name" value="UPF0585 PROTEIN CG18661"/>
    <property type="match status" value="1"/>
</dbReference>
<dbReference type="KEGG" id="soy:115874156"/>
<dbReference type="AlphaFoldDB" id="A0A6J2X1Q1"/>
<evidence type="ECO:0000313" key="4">
    <source>
        <dbReference type="RefSeq" id="XP_030745118.1"/>
    </source>
</evidence>